<dbReference type="Proteomes" id="UP000276133">
    <property type="component" value="Unassembled WGS sequence"/>
</dbReference>
<gene>
    <name evidence="1" type="ORF">BpHYR1_007598</name>
</gene>
<evidence type="ECO:0000313" key="1">
    <source>
        <dbReference type="EMBL" id="RNA17343.1"/>
    </source>
</evidence>
<dbReference type="AlphaFoldDB" id="A0A3M7R1A7"/>
<dbReference type="EMBL" id="REGN01004474">
    <property type="protein sequence ID" value="RNA17343.1"/>
    <property type="molecule type" value="Genomic_DNA"/>
</dbReference>
<reference evidence="1 2" key="1">
    <citation type="journal article" date="2018" name="Sci. Rep.">
        <title>Genomic signatures of local adaptation to the degree of environmental predictability in rotifers.</title>
        <authorList>
            <person name="Franch-Gras L."/>
            <person name="Hahn C."/>
            <person name="Garcia-Roger E.M."/>
            <person name="Carmona M.J."/>
            <person name="Serra M."/>
            <person name="Gomez A."/>
        </authorList>
    </citation>
    <scope>NUCLEOTIDE SEQUENCE [LARGE SCALE GENOMIC DNA]</scope>
    <source>
        <strain evidence="1">HYR1</strain>
    </source>
</reference>
<accession>A0A3M7R1A7</accession>
<protein>
    <submittedName>
        <fullName evidence="1">Uncharacterized protein</fullName>
    </submittedName>
</protein>
<proteinExistence type="predicted"/>
<evidence type="ECO:0000313" key="2">
    <source>
        <dbReference type="Proteomes" id="UP000276133"/>
    </source>
</evidence>
<keyword evidence="2" id="KW-1185">Reference proteome</keyword>
<comment type="caution">
    <text evidence="1">The sequence shown here is derived from an EMBL/GenBank/DDBJ whole genome shotgun (WGS) entry which is preliminary data.</text>
</comment>
<organism evidence="1 2">
    <name type="scientific">Brachionus plicatilis</name>
    <name type="common">Marine rotifer</name>
    <name type="synonym">Brachionus muelleri</name>
    <dbReference type="NCBI Taxonomy" id="10195"/>
    <lineage>
        <taxon>Eukaryota</taxon>
        <taxon>Metazoa</taxon>
        <taxon>Spiralia</taxon>
        <taxon>Gnathifera</taxon>
        <taxon>Rotifera</taxon>
        <taxon>Eurotatoria</taxon>
        <taxon>Monogononta</taxon>
        <taxon>Pseudotrocha</taxon>
        <taxon>Ploima</taxon>
        <taxon>Brachionidae</taxon>
        <taxon>Brachionus</taxon>
    </lineage>
</organism>
<sequence>MIRFSNTVLSCYTDNDKFEYRDGFESRYIEYLTPLQQIVLFISSGERTHDVVLVFDIKGWPSNSIGHLTLIKNSNLFVGRKSPLNLVYKSSILEYVCCLTVCPQLNF</sequence>
<name>A0A3M7R1A7_BRAPC</name>